<gene>
    <name evidence="1" type="ORF">B0T17DRAFT_620599</name>
</gene>
<protein>
    <submittedName>
        <fullName evidence="1">Uncharacterized protein</fullName>
    </submittedName>
</protein>
<reference evidence="1" key="1">
    <citation type="submission" date="2023-06" db="EMBL/GenBank/DDBJ databases">
        <title>Genome-scale phylogeny and comparative genomics of the fungal order Sordariales.</title>
        <authorList>
            <consortium name="Lawrence Berkeley National Laboratory"/>
            <person name="Hensen N."/>
            <person name="Bonometti L."/>
            <person name="Westerberg I."/>
            <person name="Brannstrom I.O."/>
            <person name="Guillou S."/>
            <person name="Cros-Aarteil S."/>
            <person name="Calhoun S."/>
            <person name="Haridas S."/>
            <person name="Kuo A."/>
            <person name="Mondo S."/>
            <person name="Pangilinan J."/>
            <person name="Riley R."/>
            <person name="LaButti K."/>
            <person name="Andreopoulos B."/>
            <person name="Lipzen A."/>
            <person name="Chen C."/>
            <person name="Yanf M."/>
            <person name="Daum C."/>
            <person name="Ng V."/>
            <person name="Clum A."/>
            <person name="Steindorff A."/>
            <person name="Ohm R."/>
            <person name="Martin F."/>
            <person name="Silar P."/>
            <person name="Natvig D."/>
            <person name="Lalanne C."/>
            <person name="Gautier V."/>
            <person name="Ament-velasquez S.L."/>
            <person name="Kruys A."/>
            <person name="Hutchinson M.I."/>
            <person name="Powell A.J."/>
            <person name="Barry K."/>
            <person name="Miller A.N."/>
            <person name="Grigoriev I.V."/>
            <person name="Debuchy R."/>
            <person name="Gladieux P."/>
            <person name="Thoren M.H."/>
            <person name="Johannesson H."/>
        </authorList>
    </citation>
    <scope>NUCLEOTIDE SEQUENCE</scope>
    <source>
        <strain evidence="1">SMH3391-2</strain>
    </source>
</reference>
<evidence type="ECO:0000313" key="2">
    <source>
        <dbReference type="Proteomes" id="UP001174934"/>
    </source>
</evidence>
<dbReference type="EMBL" id="JAULSR010000009">
    <property type="protein sequence ID" value="KAK0612411.1"/>
    <property type="molecule type" value="Genomic_DNA"/>
</dbReference>
<proteinExistence type="predicted"/>
<sequence>MNQFTTAHPIEPKEITEKQLTIRNKSDWTAVFDQLESAKESYETSQGLKGGFRKAYRRFAQHVAQPLLGATRFIPDIDYITPVLGIVQISADKKITQKAAKTAADVRETVLGVFDDIDMKFSQIELFLETFPEDINIENASVDLIADVFRAVESVILFSKRTWKRFASATFKTSEEYQREIINSLDNVD</sequence>
<dbReference type="PANTHER" id="PTHR40619">
    <property type="entry name" value="FUNGAL STAND N-TERMINAL GOODBYE DOMAIN-CONTAINING PROTEIN"/>
    <property type="match status" value="1"/>
</dbReference>
<accession>A0AA39TPH9</accession>
<dbReference type="PANTHER" id="PTHR40619:SF3">
    <property type="entry name" value="FUNGAL STAND N-TERMINAL GOODBYE DOMAIN-CONTAINING PROTEIN"/>
    <property type="match status" value="1"/>
</dbReference>
<keyword evidence="2" id="KW-1185">Reference proteome</keyword>
<evidence type="ECO:0000313" key="1">
    <source>
        <dbReference type="EMBL" id="KAK0612411.1"/>
    </source>
</evidence>
<dbReference type="AlphaFoldDB" id="A0AA39TPH9"/>
<name>A0AA39TPH9_9PEZI</name>
<organism evidence="1 2">
    <name type="scientific">Bombardia bombarda</name>
    <dbReference type="NCBI Taxonomy" id="252184"/>
    <lineage>
        <taxon>Eukaryota</taxon>
        <taxon>Fungi</taxon>
        <taxon>Dikarya</taxon>
        <taxon>Ascomycota</taxon>
        <taxon>Pezizomycotina</taxon>
        <taxon>Sordariomycetes</taxon>
        <taxon>Sordariomycetidae</taxon>
        <taxon>Sordariales</taxon>
        <taxon>Lasiosphaeriaceae</taxon>
        <taxon>Bombardia</taxon>
    </lineage>
</organism>
<comment type="caution">
    <text evidence="1">The sequence shown here is derived from an EMBL/GenBank/DDBJ whole genome shotgun (WGS) entry which is preliminary data.</text>
</comment>
<dbReference type="Proteomes" id="UP001174934">
    <property type="component" value="Unassembled WGS sequence"/>
</dbReference>